<comment type="caution">
    <text evidence="5">Lacks conserved residue(s) required for the propagation of feature annotation.</text>
</comment>
<sequence length="66" mass="7433">YEDLTVVANSAVLPSMYFTQDKNYIYVATQRQVTLVPVENCGQYSTCGECLGVRDPYCGWCVLDNK</sequence>
<dbReference type="InterPro" id="IPR002165">
    <property type="entry name" value="Plexin_repeat"/>
</dbReference>
<evidence type="ECO:0000256" key="2">
    <source>
        <dbReference type="ARBA" id="ARBA00023136"/>
    </source>
</evidence>
<dbReference type="InParanoid" id="C3YVB7"/>
<name>C3YVB7_BRAFL</name>
<dbReference type="SUPFAM" id="SSF103575">
    <property type="entry name" value="Plexin repeat"/>
    <property type="match status" value="1"/>
</dbReference>
<feature type="domain" description="Sema" evidence="6">
    <location>
        <begin position="1"/>
        <end position="38"/>
    </location>
</feature>
<evidence type="ECO:0000256" key="1">
    <source>
        <dbReference type="ARBA" id="ARBA00004370"/>
    </source>
</evidence>
<keyword evidence="3" id="KW-1015">Disulfide bond</keyword>
<evidence type="ECO:0000313" key="7">
    <source>
        <dbReference type="EMBL" id="EEN55833.1"/>
    </source>
</evidence>
<dbReference type="SUPFAM" id="SSF101912">
    <property type="entry name" value="Sema domain"/>
    <property type="match status" value="1"/>
</dbReference>
<protein>
    <recommendedName>
        <fullName evidence="6">Sema domain-containing protein</fullName>
    </recommendedName>
</protein>
<dbReference type="AlphaFoldDB" id="C3YVB7"/>
<dbReference type="Pfam" id="PF01437">
    <property type="entry name" value="PSI"/>
    <property type="match status" value="1"/>
</dbReference>
<reference evidence="7" key="1">
    <citation type="journal article" date="2008" name="Nature">
        <title>The amphioxus genome and the evolution of the chordate karyotype.</title>
        <authorList>
            <consortium name="US DOE Joint Genome Institute (JGI-PGF)"/>
            <person name="Putnam N.H."/>
            <person name="Butts T."/>
            <person name="Ferrier D.E.K."/>
            <person name="Furlong R.F."/>
            <person name="Hellsten U."/>
            <person name="Kawashima T."/>
            <person name="Robinson-Rechavi M."/>
            <person name="Shoguchi E."/>
            <person name="Terry A."/>
            <person name="Yu J.-K."/>
            <person name="Benito-Gutierrez E.L."/>
            <person name="Dubchak I."/>
            <person name="Garcia-Fernandez J."/>
            <person name="Gibson-Brown J.J."/>
            <person name="Grigoriev I.V."/>
            <person name="Horton A.C."/>
            <person name="de Jong P.J."/>
            <person name="Jurka J."/>
            <person name="Kapitonov V.V."/>
            <person name="Kohara Y."/>
            <person name="Kuroki Y."/>
            <person name="Lindquist E."/>
            <person name="Lucas S."/>
            <person name="Osoegawa K."/>
            <person name="Pennacchio L.A."/>
            <person name="Salamov A.A."/>
            <person name="Satou Y."/>
            <person name="Sauka-Spengler T."/>
            <person name="Schmutz J."/>
            <person name="Shin-I T."/>
            <person name="Toyoda A."/>
            <person name="Bronner-Fraser M."/>
            <person name="Fujiyama A."/>
            <person name="Holland L.Z."/>
            <person name="Holland P.W.H."/>
            <person name="Satoh N."/>
            <person name="Rokhsar D.S."/>
        </authorList>
    </citation>
    <scope>NUCLEOTIDE SEQUENCE [LARGE SCALE GENOMIC DNA]</scope>
    <source>
        <strain evidence="7">S238N-H82</strain>
        <tissue evidence="7">Testes</tissue>
    </source>
</reference>
<organism>
    <name type="scientific">Branchiostoma floridae</name>
    <name type="common">Florida lancelet</name>
    <name type="synonym">Amphioxus</name>
    <dbReference type="NCBI Taxonomy" id="7739"/>
    <lineage>
        <taxon>Eukaryota</taxon>
        <taxon>Metazoa</taxon>
        <taxon>Chordata</taxon>
        <taxon>Cephalochordata</taxon>
        <taxon>Leptocardii</taxon>
        <taxon>Amphioxiformes</taxon>
        <taxon>Branchiostomatidae</taxon>
        <taxon>Branchiostoma</taxon>
    </lineage>
</organism>
<dbReference type="STRING" id="7739.C3YVB7"/>
<dbReference type="eggNOG" id="KOG3610">
    <property type="taxonomic scope" value="Eukaryota"/>
</dbReference>
<accession>C3YVB7</accession>
<dbReference type="InterPro" id="IPR015943">
    <property type="entry name" value="WD40/YVTN_repeat-like_dom_sf"/>
</dbReference>
<dbReference type="PROSITE" id="PS51004">
    <property type="entry name" value="SEMA"/>
    <property type="match status" value="1"/>
</dbReference>
<dbReference type="InterPro" id="IPR036352">
    <property type="entry name" value="Semap_dom_sf"/>
</dbReference>
<dbReference type="InterPro" id="IPR001627">
    <property type="entry name" value="Semap_dom"/>
</dbReference>
<dbReference type="EMBL" id="GG666556">
    <property type="protein sequence ID" value="EEN55833.1"/>
    <property type="molecule type" value="Genomic_DNA"/>
</dbReference>
<dbReference type="InterPro" id="IPR031148">
    <property type="entry name" value="Plexin"/>
</dbReference>
<evidence type="ECO:0000259" key="6">
    <source>
        <dbReference type="PROSITE" id="PS51004"/>
    </source>
</evidence>
<dbReference type="PANTHER" id="PTHR22625">
    <property type="entry name" value="PLEXIN"/>
    <property type="match status" value="1"/>
</dbReference>
<proteinExistence type="predicted"/>
<evidence type="ECO:0000256" key="5">
    <source>
        <dbReference type="PROSITE-ProRule" id="PRU00352"/>
    </source>
</evidence>
<comment type="subcellular location">
    <subcellularLocation>
        <location evidence="1">Membrane</location>
    </subcellularLocation>
</comment>
<evidence type="ECO:0000256" key="4">
    <source>
        <dbReference type="ARBA" id="ARBA00023180"/>
    </source>
</evidence>
<dbReference type="Gene3D" id="3.30.1680.10">
    <property type="entry name" value="ligand-binding face of the semaphorins, domain 2"/>
    <property type="match status" value="1"/>
</dbReference>
<feature type="non-terminal residue" evidence="7">
    <location>
        <position position="1"/>
    </location>
</feature>
<dbReference type="GO" id="GO:0017154">
    <property type="term" value="F:semaphorin receptor activity"/>
    <property type="evidence" value="ECO:0007669"/>
    <property type="project" value="InterPro"/>
</dbReference>
<evidence type="ECO:0000256" key="3">
    <source>
        <dbReference type="ARBA" id="ARBA00023157"/>
    </source>
</evidence>
<keyword evidence="2" id="KW-0472">Membrane</keyword>
<dbReference type="Gene3D" id="2.130.10.10">
    <property type="entry name" value="YVTN repeat-like/Quinoprotein amine dehydrogenase"/>
    <property type="match status" value="1"/>
</dbReference>
<gene>
    <name evidence="7" type="ORF">BRAFLDRAFT_205823</name>
</gene>
<keyword evidence="4" id="KW-0325">Glycoprotein</keyword>
<dbReference type="GO" id="GO:0016020">
    <property type="term" value="C:membrane"/>
    <property type="evidence" value="ECO:0007669"/>
    <property type="project" value="UniProtKB-SubCell"/>
</dbReference>
<dbReference type="PANTHER" id="PTHR22625:SF70">
    <property type="entry name" value="PLEXIN A, ISOFORM A"/>
    <property type="match status" value="1"/>
</dbReference>